<comment type="caution">
    <text evidence="1">The sequence shown here is derived from an EMBL/GenBank/DDBJ whole genome shotgun (WGS) entry which is preliminary data.</text>
</comment>
<dbReference type="GO" id="GO:0006887">
    <property type="term" value="P:exocytosis"/>
    <property type="evidence" value="ECO:0007669"/>
    <property type="project" value="InterPro"/>
</dbReference>
<dbReference type="GO" id="GO:0000145">
    <property type="term" value="C:exocyst"/>
    <property type="evidence" value="ECO:0007669"/>
    <property type="project" value="InterPro"/>
</dbReference>
<keyword evidence="2" id="KW-1185">Reference proteome</keyword>
<dbReference type="PANTHER" id="PTHR21292:SF1">
    <property type="entry name" value="EXOCYST COMPLEX COMPONENT 3"/>
    <property type="match status" value="1"/>
</dbReference>
<protein>
    <recommendedName>
        <fullName evidence="3">Exocyst complex component Sec6</fullName>
    </recommendedName>
</protein>
<dbReference type="Pfam" id="PF06046">
    <property type="entry name" value="Sec6"/>
    <property type="match status" value="2"/>
</dbReference>
<accession>A0A8X7XUQ2</accession>
<dbReference type="AlphaFoldDB" id="A0A8X7XUQ2"/>
<sequence length="1001" mass="113928">MMAEDLGIEAKETAVREVAKLLPLPELLQSIASIKADYIARQQANDAQLSTMVAEQVEQAQSGLESLSLSQKTISQLRENFISIEKLCQECQTLIENHDQIKLLSNARNNLNTTLKDVEGMMSISVEAAEARDSLSDDREIVNTYERLTALDGKRRFALAAAGSHKEEVGRLSTNGPEMFKMKMKEMDDGKDEGRTFIVDIFLLSMFVHDFCSLRFNDFCHVLCAMAREYFEDVDQTWETFEKTLWGHVSNFFKLSKESVPFDYCFAKATLNNLFSQEKETPPQQSTRSIERSQFNMGSGLGEGNLPPKVSKEPKLKMLSMANGTHSPDITTLSIYRFGLKKQPQRAKLTIASVIPQTLVRALSMIKRGIILLVLHLWFDLSFDSTNDDLKRYSIPFPLSRVVEMQEILDEQVAEEAAEAEGGGAMATVANPRRSAKKSTTTAVSSKNPMQQKLKIQGKGFKDKCYESIRKAVEGRFNKLLTELVFEDLKAALEEARTIGEELGDIYDYVAPCFPPRYEIFQLMVNLYTERFTQMLRLLSNRANELSNIEILKVTGWVVEYQDNLVGLGVDELLAQVCSESGAMDPLMNSYVERMQATTRKWYLNILEADKVQPPKKTDDGKLYTPAAVDLFRILGEQVQIVRDNSTDVMLYRISLAIIQASVMIDFQAAERKRLEEPASEIGLEPLCAMINNNLRCYDLAMELSNSTMEALPQNYAEQVNFEDTCKGFLEVAKEAVHQTVRVIFEDPGVQELIVKLYHKEWSEGQVTEYLVATFGDYFTDVKMGFLAWDQKLGFQPAIVRGRVRGISQGFSPLPFLICLERFWENFEGLWTNTLAIPMYIEERSFRRFVEACLEETMVVYVDHLLTQRNYIKEETIDRMRLDEEVIMDFFREYITVSKVESRVRILSDLRELASAESLDSFTLIYTNILEHQPDCPPEVVEKLVGLREGIPRKDAKEVMQECKEIYENSLVDGNPAKAGFLFPKVKCLTASKGSLWRKLT</sequence>
<evidence type="ECO:0008006" key="3">
    <source>
        <dbReference type="Google" id="ProtNLM"/>
    </source>
</evidence>
<evidence type="ECO:0000313" key="2">
    <source>
        <dbReference type="Proteomes" id="UP000886885"/>
    </source>
</evidence>
<dbReference type="PANTHER" id="PTHR21292">
    <property type="entry name" value="EXOCYST COMPLEX COMPONENT SEC6-RELATED"/>
    <property type="match status" value="1"/>
</dbReference>
<dbReference type="EMBL" id="JAAWWB010000037">
    <property type="protein sequence ID" value="KAG6738841.1"/>
    <property type="molecule type" value="Genomic_DNA"/>
</dbReference>
<organism evidence="1 2">
    <name type="scientific">Populus tomentosa</name>
    <name type="common">Chinese white poplar</name>
    <dbReference type="NCBI Taxonomy" id="118781"/>
    <lineage>
        <taxon>Eukaryota</taxon>
        <taxon>Viridiplantae</taxon>
        <taxon>Streptophyta</taxon>
        <taxon>Embryophyta</taxon>
        <taxon>Tracheophyta</taxon>
        <taxon>Spermatophyta</taxon>
        <taxon>Magnoliopsida</taxon>
        <taxon>eudicotyledons</taxon>
        <taxon>Gunneridae</taxon>
        <taxon>Pentapetalae</taxon>
        <taxon>rosids</taxon>
        <taxon>fabids</taxon>
        <taxon>Malpighiales</taxon>
        <taxon>Salicaceae</taxon>
        <taxon>Saliceae</taxon>
        <taxon>Populus</taxon>
    </lineage>
</organism>
<dbReference type="OrthoDB" id="190098at2759"/>
<evidence type="ECO:0000313" key="1">
    <source>
        <dbReference type="EMBL" id="KAG6738841.1"/>
    </source>
</evidence>
<name>A0A8X7XUQ2_POPTO</name>
<dbReference type="GO" id="GO:0000149">
    <property type="term" value="F:SNARE binding"/>
    <property type="evidence" value="ECO:0007669"/>
    <property type="project" value="TreeGrafter"/>
</dbReference>
<gene>
    <name evidence="1" type="ORF">POTOM_058464</name>
</gene>
<dbReference type="FunFam" id="1.10.357.50:FF:000003">
    <property type="entry name" value="Exocyst complex component SEC6"/>
    <property type="match status" value="1"/>
</dbReference>
<reference evidence="1" key="1">
    <citation type="journal article" date="2020" name="bioRxiv">
        <title>Hybrid origin of Populus tomentosa Carr. identified through genome sequencing and phylogenomic analysis.</title>
        <authorList>
            <person name="An X."/>
            <person name="Gao K."/>
            <person name="Chen Z."/>
            <person name="Li J."/>
            <person name="Yang X."/>
            <person name="Yang X."/>
            <person name="Zhou J."/>
            <person name="Guo T."/>
            <person name="Zhao T."/>
            <person name="Huang S."/>
            <person name="Miao D."/>
            <person name="Khan W.U."/>
            <person name="Rao P."/>
            <person name="Ye M."/>
            <person name="Lei B."/>
            <person name="Liao W."/>
            <person name="Wang J."/>
            <person name="Ji L."/>
            <person name="Li Y."/>
            <person name="Guo B."/>
            <person name="Mustafa N.S."/>
            <person name="Li S."/>
            <person name="Yun Q."/>
            <person name="Keller S.R."/>
            <person name="Mao J."/>
            <person name="Zhang R."/>
            <person name="Strauss S.H."/>
        </authorList>
    </citation>
    <scope>NUCLEOTIDE SEQUENCE</scope>
    <source>
        <strain evidence="1">GM15</strain>
        <tissue evidence="1">Leaf</tissue>
    </source>
</reference>
<proteinExistence type="predicted"/>
<dbReference type="InterPro" id="IPR010326">
    <property type="entry name" value="EXOC3/Sec6"/>
</dbReference>
<dbReference type="GO" id="GO:0051601">
    <property type="term" value="P:exocyst localization"/>
    <property type="evidence" value="ECO:0007669"/>
    <property type="project" value="TreeGrafter"/>
</dbReference>
<dbReference type="Proteomes" id="UP000886885">
    <property type="component" value="Chromosome 19A"/>
</dbReference>